<dbReference type="Pfam" id="PF00106">
    <property type="entry name" value="adh_short"/>
    <property type="match status" value="1"/>
</dbReference>
<evidence type="ECO:0000313" key="5">
    <source>
        <dbReference type="EMBL" id="NEK50383.1"/>
    </source>
</evidence>
<evidence type="ECO:0000256" key="1">
    <source>
        <dbReference type="ARBA" id="ARBA00006484"/>
    </source>
</evidence>
<dbReference type="PANTHER" id="PTHR43976">
    <property type="entry name" value="SHORT CHAIN DEHYDROGENASE"/>
    <property type="match status" value="1"/>
</dbReference>
<dbReference type="InterPro" id="IPR036291">
    <property type="entry name" value="NAD(P)-bd_dom_sf"/>
</dbReference>
<sequence>MSSPAPTWFITGASSGLGRALAEAVLARGWRAVMTARRPETLADLTAEHGDRALALALDVTDSNSIAGAVHDAETHFGAIDVLVNNAGYGYLSAIEEGDDAEIRAQFETNVFGLIAVTKQVLPGMRSRRQGHIFNVSSLGGLVAFAATGYYHATKFAVEGLSESLSHEVKSLGIDVTILEPGAFRTDWAGRSMVESSTIIDDYAETSGKRRQATRSVSGNQPGDPVRAATAIISAFEADEPPLRLLLGAPALKIARERLDALRANFEAWAETTLSADFPRKPSAVSPGERRANGA</sequence>
<protein>
    <submittedName>
        <fullName evidence="5">SDR family NAD(P)-dependent oxidoreductase</fullName>
    </submittedName>
</protein>
<evidence type="ECO:0000313" key="6">
    <source>
        <dbReference type="Proteomes" id="UP000471409"/>
    </source>
</evidence>
<accession>A0A6P0DEG7</accession>
<comment type="caution">
    <text evidence="5">The sequence shown here is derived from an EMBL/GenBank/DDBJ whole genome shotgun (WGS) entry which is preliminary data.</text>
</comment>
<dbReference type="AlphaFoldDB" id="A0A6P0DEG7"/>
<name>A0A6P0DEG7_RHILE</name>
<dbReference type="EMBL" id="WXXP01000005">
    <property type="protein sequence ID" value="NEK50383.1"/>
    <property type="molecule type" value="Genomic_DNA"/>
</dbReference>
<dbReference type="NCBIfam" id="NF006114">
    <property type="entry name" value="PRK08263.1"/>
    <property type="match status" value="1"/>
</dbReference>
<dbReference type="Gene3D" id="3.40.50.720">
    <property type="entry name" value="NAD(P)-binding Rossmann-like Domain"/>
    <property type="match status" value="1"/>
</dbReference>
<organism evidence="5 6">
    <name type="scientific">Rhizobium leguminosarum</name>
    <dbReference type="NCBI Taxonomy" id="384"/>
    <lineage>
        <taxon>Bacteria</taxon>
        <taxon>Pseudomonadati</taxon>
        <taxon>Pseudomonadota</taxon>
        <taxon>Alphaproteobacteria</taxon>
        <taxon>Hyphomicrobiales</taxon>
        <taxon>Rhizobiaceae</taxon>
        <taxon>Rhizobium/Agrobacterium group</taxon>
        <taxon>Rhizobium</taxon>
    </lineage>
</organism>
<feature type="region of interest" description="Disordered" evidence="4">
    <location>
        <begin position="205"/>
        <end position="224"/>
    </location>
</feature>
<dbReference type="PRINTS" id="PR00080">
    <property type="entry name" value="SDRFAMILY"/>
</dbReference>
<evidence type="ECO:0000256" key="2">
    <source>
        <dbReference type="ARBA" id="ARBA00023002"/>
    </source>
</evidence>
<proteinExistence type="inferred from homology"/>
<reference evidence="5 6" key="1">
    <citation type="submission" date="2020-01" db="EMBL/GenBank/DDBJ databases">
        <title>Rhizobium genotypes associated with high levels of biological nitrogen fixation by grain legumes in a temperate-maritime cropping system.</title>
        <authorList>
            <person name="Maluk M."/>
            <person name="Francesc Ferrando Molina F."/>
            <person name="Lopez Del Egido L."/>
            <person name="Lafos M."/>
            <person name="Langarica-Fuentes A."/>
            <person name="Gebre Yohannes G."/>
            <person name="Young M.W."/>
            <person name="Martin P."/>
            <person name="Gantlett R."/>
            <person name="Kenicer G."/>
            <person name="Hawes C."/>
            <person name="Begg G.S."/>
            <person name="Quilliam R.S."/>
            <person name="Squire G.R."/>
            <person name="Poole P.S."/>
            <person name="Young P.W."/>
            <person name="Iannetta P.M."/>
            <person name="James E.K."/>
        </authorList>
    </citation>
    <scope>NUCLEOTIDE SEQUENCE [LARGE SCALE GENOMIC DNA]</scope>
    <source>
        <strain evidence="5 6">JHI944</strain>
    </source>
</reference>
<evidence type="ECO:0000256" key="3">
    <source>
        <dbReference type="RuleBase" id="RU000363"/>
    </source>
</evidence>
<dbReference type="PANTHER" id="PTHR43976:SF16">
    <property type="entry name" value="SHORT-CHAIN DEHYDROGENASE_REDUCTASE FAMILY PROTEIN"/>
    <property type="match status" value="1"/>
</dbReference>
<dbReference type="CDD" id="cd05374">
    <property type="entry name" value="17beta-HSD-like_SDR_c"/>
    <property type="match status" value="1"/>
</dbReference>
<dbReference type="Proteomes" id="UP000471409">
    <property type="component" value="Unassembled WGS sequence"/>
</dbReference>
<gene>
    <name evidence="5" type="ORF">GUK36_13200</name>
</gene>
<dbReference type="InterPro" id="IPR002347">
    <property type="entry name" value="SDR_fam"/>
</dbReference>
<dbReference type="PRINTS" id="PR00081">
    <property type="entry name" value="GDHRDH"/>
</dbReference>
<dbReference type="GO" id="GO:0016491">
    <property type="term" value="F:oxidoreductase activity"/>
    <property type="evidence" value="ECO:0007669"/>
    <property type="project" value="UniProtKB-KW"/>
</dbReference>
<evidence type="ECO:0000256" key="4">
    <source>
        <dbReference type="SAM" id="MobiDB-lite"/>
    </source>
</evidence>
<dbReference type="NCBIfam" id="NF004824">
    <property type="entry name" value="PRK06180.1"/>
    <property type="match status" value="1"/>
</dbReference>
<dbReference type="SUPFAM" id="SSF51735">
    <property type="entry name" value="NAD(P)-binding Rossmann-fold domains"/>
    <property type="match status" value="1"/>
</dbReference>
<keyword evidence="2" id="KW-0560">Oxidoreductase</keyword>
<dbReference type="InterPro" id="IPR051911">
    <property type="entry name" value="SDR_oxidoreductase"/>
</dbReference>
<comment type="similarity">
    <text evidence="1 3">Belongs to the short-chain dehydrogenases/reductases (SDR) family.</text>
</comment>